<comment type="caution">
    <text evidence="1">The sequence shown here is derived from an EMBL/GenBank/DDBJ whole genome shotgun (WGS) entry which is preliminary data.</text>
</comment>
<organism evidence="1 2">
    <name type="scientific">Mycobacteroides immunogenum</name>
    <dbReference type="NCBI Taxonomy" id="83262"/>
    <lineage>
        <taxon>Bacteria</taxon>
        <taxon>Bacillati</taxon>
        <taxon>Actinomycetota</taxon>
        <taxon>Actinomycetes</taxon>
        <taxon>Mycobacteriales</taxon>
        <taxon>Mycobacteriaceae</taxon>
        <taxon>Mycobacteroides</taxon>
    </lineage>
</organism>
<sequence>MFEHQARADLDTHLRTGVTVMITTSTDTEQAIDVLLPVGADPEMSGREFEDQGGGEFARLVWSTDMPLPEHLADRSIQVAVAQRPDGTIVTDEPSLAPAVYVYDSAHTVADARALAKALTDAANLADRWCGALDIRELSDRELLEVLPELEFVDGRGDSVRESVKNVIKIAETARLWVYQELAAAALESGR</sequence>
<accession>A0A179VH49</accession>
<evidence type="ECO:0000313" key="1">
    <source>
        <dbReference type="EMBL" id="OAT70482.1"/>
    </source>
</evidence>
<dbReference type="EMBL" id="LQYE01000001">
    <property type="protein sequence ID" value="OAT70482.1"/>
    <property type="molecule type" value="Genomic_DNA"/>
</dbReference>
<name>A0A179VH49_9MYCO</name>
<protein>
    <submittedName>
        <fullName evidence="1">Uncharacterized protein</fullName>
    </submittedName>
</protein>
<proteinExistence type="predicted"/>
<reference evidence="1 2" key="1">
    <citation type="submission" date="2016-01" db="EMBL/GenBank/DDBJ databases">
        <title>Mycobacterium immunogenum strain CD11_6 genome sequencing and assembly.</title>
        <authorList>
            <person name="Kaur G."/>
            <person name="Nair G.R."/>
            <person name="Mayilraj S."/>
        </authorList>
    </citation>
    <scope>NUCLEOTIDE SEQUENCE [LARGE SCALE GENOMIC DNA]</scope>
    <source>
        <strain evidence="1 2">CD11-6</strain>
    </source>
</reference>
<dbReference type="Proteomes" id="UP000186919">
    <property type="component" value="Unassembled WGS sequence"/>
</dbReference>
<evidence type="ECO:0000313" key="2">
    <source>
        <dbReference type="Proteomes" id="UP000186919"/>
    </source>
</evidence>
<dbReference type="AlphaFoldDB" id="A0A179VH49"/>
<gene>
    <name evidence="1" type="ORF">AWB85_03865</name>
</gene>